<dbReference type="GO" id="GO:0003697">
    <property type="term" value="F:single-stranded DNA binding"/>
    <property type="evidence" value="ECO:0007669"/>
    <property type="project" value="InterPro"/>
</dbReference>
<dbReference type="Pfam" id="PF02809">
    <property type="entry name" value="UIM"/>
    <property type="match status" value="1"/>
</dbReference>
<dbReference type="InterPro" id="IPR036590">
    <property type="entry name" value="SRAP-like"/>
</dbReference>
<dbReference type="EMBL" id="MU620893">
    <property type="protein sequence ID" value="KAI8584252.1"/>
    <property type="molecule type" value="Genomic_DNA"/>
</dbReference>
<dbReference type="PANTHER" id="PTHR13604:SF0">
    <property type="entry name" value="ABASIC SITE PROCESSING PROTEIN HMCES"/>
    <property type="match status" value="1"/>
</dbReference>
<dbReference type="GO" id="GO:0106300">
    <property type="term" value="P:protein-DNA covalent cross-linking repair"/>
    <property type="evidence" value="ECO:0007669"/>
    <property type="project" value="InterPro"/>
</dbReference>
<keyword evidence="6" id="KW-0238">DNA-binding</keyword>
<dbReference type="PROSITE" id="PS50330">
    <property type="entry name" value="UIM"/>
    <property type="match status" value="1"/>
</dbReference>
<evidence type="ECO:0000256" key="8">
    <source>
        <dbReference type="SAM" id="MobiDB-lite"/>
    </source>
</evidence>
<organism evidence="9 10">
    <name type="scientific">Umbelopsis ramanniana AG</name>
    <dbReference type="NCBI Taxonomy" id="1314678"/>
    <lineage>
        <taxon>Eukaryota</taxon>
        <taxon>Fungi</taxon>
        <taxon>Fungi incertae sedis</taxon>
        <taxon>Mucoromycota</taxon>
        <taxon>Mucoromycotina</taxon>
        <taxon>Umbelopsidomycetes</taxon>
        <taxon>Umbelopsidales</taxon>
        <taxon>Umbelopsidaceae</taxon>
        <taxon>Umbelopsis</taxon>
    </lineage>
</organism>
<dbReference type="SMART" id="SM00726">
    <property type="entry name" value="UIM"/>
    <property type="match status" value="1"/>
</dbReference>
<dbReference type="Gene3D" id="3.90.1680.10">
    <property type="entry name" value="SOS response associated peptidase-like"/>
    <property type="match status" value="1"/>
</dbReference>
<dbReference type="GeneID" id="75910630"/>
<dbReference type="Proteomes" id="UP001206595">
    <property type="component" value="Unassembled WGS sequence"/>
</dbReference>
<protein>
    <recommendedName>
        <fullName evidence="11">Embryonic stem cell-specific 5-hydroxymethylcytosine-binding protein</fullName>
    </recommendedName>
</protein>
<evidence type="ECO:0008006" key="11">
    <source>
        <dbReference type="Google" id="ProtNLM"/>
    </source>
</evidence>
<evidence type="ECO:0000256" key="4">
    <source>
        <dbReference type="ARBA" id="ARBA00022801"/>
    </source>
</evidence>
<evidence type="ECO:0000256" key="5">
    <source>
        <dbReference type="ARBA" id="ARBA00023124"/>
    </source>
</evidence>
<name>A0AAD5HH45_UMBRA</name>
<reference evidence="9" key="1">
    <citation type="submission" date="2021-06" db="EMBL/GenBank/DDBJ databases">
        <authorList>
            <consortium name="DOE Joint Genome Institute"/>
            <person name="Mondo S.J."/>
            <person name="Amses K.R."/>
            <person name="Simmons D.R."/>
            <person name="Longcore J.E."/>
            <person name="Seto K."/>
            <person name="Alves G.H."/>
            <person name="Bonds A.E."/>
            <person name="Quandt C.A."/>
            <person name="Davis W.J."/>
            <person name="Chang Y."/>
            <person name="Letcher P.M."/>
            <person name="Powell M.J."/>
            <person name="Kuo A."/>
            <person name="Labutti K."/>
            <person name="Pangilinan J."/>
            <person name="Andreopoulos W."/>
            <person name="Tritt A."/>
            <person name="Riley R."/>
            <person name="Hundley H."/>
            <person name="Johnson J."/>
            <person name="Lipzen A."/>
            <person name="Barry K."/>
            <person name="Berbee M.L."/>
            <person name="Buchler N.E."/>
            <person name="Grigoriev I.V."/>
            <person name="Spatafora J.W."/>
            <person name="Stajich J.E."/>
            <person name="James T.Y."/>
        </authorList>
    </citation>
    <scope>NUCLEOTIDE SEQUENCE</scope>
    <source>
        <strain evidence="9">AG</strain>
    </source>
</reference>
<feature type="region of interest" description="Disordered" evidence="8">
    <location>
        <begin position="178"/>
        <end position="234"/>
    </location>
</feature>
<dbReference type="PANTHER" id="PTHR13604">
    <property type="entry name" value="DC12-RELATED"/>
    <property type="match status" value="1"/>
</dbReference>
<keyword evidence="2" id="KW-0645">Protease</keyword>
<dbReference type="Pfam" id="PF02586">
    <property type="entry name" value="SRAP"/>
    <property type="match status" value="1"/>
</dbReference>
<evidence type="ECO:0000256" key="3">
    <source>
        <dbReference type="ARBA" id="ARBA00022763"/>
    </source>
</evidence>
<dbReference type="RefSeq" id="XP_051449256.1">
    <property type="nucleotide sequence ID" value="XM_051585281.1"/>
</dbReference>
<feature type="compositionally biased region" description="Basic and acidic residues" evidence="8">
    <location>
        <begin position="261"/>
        <end position="273"/>
    </location>
</feature>
<comment type="similarity">
    <text evidence="1">Belongs to the SOS response-associated peptidase family.</text>
</comment>
<keyword evidence="10" id="KW-1185">Reference proteome</keyword>
<keyword evidence="5" id="KW-0190">Covalent protein-DNA linkage</keyword>
<keyword evidence="7" id="KW-0456">Lyase</keyword>
<evidence type="ECO:0000256" key="1">
    <source>
        <dbReference type="ARBA" id="ARBA00008136"/>
    </source>
</evidence>
<dbReference type="SUPFAM" id="SSF143081">
    <property type="entry name" value="BB1717-like"/>
    <property type="match status" value="1"/>
</dbReference>
<dbReference type="GO" id="GO:0016829">
    <property type="term" value="F:lyase activity"/>
    <property type="evidence" value="ECO:0007669"/>
    <property type="project" value="UniProtKB-KW"/>
</dbReference>
<keyword evidence="3" id="KW-0227">DNA damage</keyword>
<proteinExistence type="inferred from homology"/>
<evidence type="ECO:0000313" key="9">
    <source>
        <dbReference type="EMBL" id="KAI8584252.1"/>
    </source>
</evidence>
<dbReference type="InterPro" id="IPR003738">
    <property type="entry name" value="SRAP"/>
</dbReference>
<keyword evidence="4" id="KW-0378">Hydrolase</keyword>
<feature type="compositionally biased region" description="Basic and acidic residues" evidence="8">
    <location>
        <begin position="206"/>
        <end position="232"/>
    </location>
</feature>
<evidence type="ECO:0000256" key="7">
    <source>
        <dbReference type="ARBA" id="ARBA00023239"/>
    </source>
</evidence>
<feature type="region of interest" description="Disordered" evidence="8">
    <location>
        <begin position="250"/>
        <end position="320"/>
    </location>
</feature>
<reference evidence="9" key="2">
    <citation type="journal article" date="2022" name="Proc. Natl. Acad. Sci. U.S.A.">
        <title>Diploid-dominant life cycles characterize the early evolution of Fungi.</title>
        <authorList>
            <person name="Amses K.R."/>
            <person name="Simmons D.R."/>
            <person name="Longcore J.E."/>
            <person name="Mondo S.J."/>
            <person name="Seto K."/>
            <person name="Jeronimo G.H."/>
            <person name="Bonds A.E."/>
            <person name="Quandt C.A."/>
            <person name="Davis W.J."/>
            <person name="Chang Y."/>
            <person name="Federici B.A."/>
            <person name="Kuo A."/>
            <person name="LaButti K."/>
            <person name="Pangilinan J."/>
            <person name="Andreopoulos W."/>
            <person name="Tritt A."/>
            <person name="Riley R."/>
            <person name="Hundley H."/>
            <person name="Johnson J."/>
            <person name="Lipzen A."/>
            <person name="Barry K."/>
            <person name="Lang B.F."/>
            <person name="Cuomo C.A."/>
            <person name="Buchler N.E."/>
            <person name="Grigoriev I.V."/>
            <person name="Spatafora J.W."/>
            <person name="Stajich J.E."/>
            <person name="James T.Y."/>
        </authorList>
    </citation>
    <scope>NUCLEOTIDE SEQUENCE</scope>
    <source>
        <strain evidence="9">AG</strain>
    </source>
</reference>
<dbReference type="GO" id="GO:0006508">
    <property type="term" value="P:proteolysis"/>
    <property type="evidence" value="ECO:0007669"/>
    <property type="project" value="UniProtKB-KW"/>
</dbReference>
<dbReference type="AlphaFoldDB" id="A0AAD5HH45"/>
<evidence type="ECO:0000313" key="10">
    <source>
        <dbReference type="Proteomes" id="UP001206595"/>
    </source>
</evidence>
<gene>
    <name evidence="9" type="ORF">K450DRAFT_218889</name>
</gene>
<comment type="caution">
    <text evidence="9">The sequence shown here is derived from an EMBL/GenBank/DDBJ whole genome shotgun (WGS) entry which is preliminary data.</text>
</comment>
<dbReference type="GO" id="GO:0008233">
    <property type="term" value="F:peptidase activity"/>
    <property type="evidence" value="ECO:0007669"/>
    <property type="project" value="UniProtKB-KW"/>
</dbReference>
<sequence>MLLKAVVQTINARDDSLTTGKSMFRSCRNDKRCIVIAEGYYEWLTPKSGGKKIPHYVRREDGNLMFFAALYDHVKLDGGKDSIYSCTIVTTSCSKQLSFLHDRMPVIFDSSSKEVDTWLDNTKPWDNATLGTLLKPYEKKLACYPVTPEVGRVGKNSPDFVIPISEKKGTLGSFFAKANSDQSSKRAEATSDNVNVKTEDVNVNLHEQKPLKPDDTNHKIDNMDEEGHNAKQEDDDIQRAIALSLQDQKDHYEANSNSSIHGEDNRGTKREVEESLSPPRAKFRRSDPAKQMKSPSKSPAKGGGDKGNSNKKITSFFSKD</sequence>
<accession>A0AAD5HH45</accession>
<dbReference type="InterPro" id="IPR003903">
    <property type="entry name" value="UIM_dom"/>
</dbReference>
<evidence type="ECO:0000256" key="2">
    <source>
        <dbReference type="ARBA" id="ARBA00022670"/>
    </source>
</evidence>
<evidence type="ECO:0000256" key="6">
    <source>
        <dbReference type="ARBA" id="ARBA00023125"/>
    </source>
</evidence>